<protein>
    <submittedName>
        <fullName evidence="1">Uncharacterized protein</fullName>
    </submittedName>
</protein>
<proteinExistence type="predicted"/>
<dbReference type="Proteomes" id="UP000233551">
    <property type="component" value="Unassembled WGS sequence"/>
</dbReference>
<accession>A0A2I0LC26</accession>
<keyword evidence="2" id="KW-1185">Reference proteome</keyword>
<gene>
    <name evidence="1" type="ORF">CRG98_001870</name>
</gene>
<sequence length="116" mass="13358">MDFIEVKRPCLTRIRSRNLRLFPCLTGLDPKMSRIHLGYLSKRPGWKLSRPDWAVFGSEVATVAPNGILMQGRWLPTPKRPPKVAVVVVRFQSYRVDQYSPAKIMENRARPGNRPD</sequence>
<reference evidence="1 2" key="1">
    <citation type="submission" date="2017-11" db="EMBL/GenBank/DDBJ databases">
        <title>De-novo sequencing of pomegranate (Punica granatum L.) genome.</title>
        <authorList>
            <person name="Akparov Z."/>
            <person name="Amiraslanov A."/>
            <person name="Hajiyeva S."/>
            <person name="Abbasov M."/>
            <person name="Kaur K."/>
            <person name="Hamwieh A."/>
            <person name="Solovyev V."/>
            <person name="Salamov A."/>
            <person name="Braich B."/>
            <person name="Kosarev P."/>
            <person name="Mahmoud A."/>
            <person name="Hajiyev E."/>
            <person name="Babayeva S."/>
            <person name="Izzatullayeva V."/>
            <person name="Mammadov A."/>
            <person name="Mammadov A."/>
            <person name="Sharifova S."/>
            <person name="Ojaghi J."/>
            <person name="Eynullazada K."/>
            <person name="Bayramov B."/>
            <person name="Abdulazimova A."/>
            <person name="Shahmuradov I."/>
        </authorList>
    </citation>
    <scope>NUCLEOTIDE SEQUENCE [LARGE SCALE GENOMIC DNA]</scope>
    <source>
        <strain evidence="2">cv. AG2017</strain>
        <tissue evidence="1">Leaf</tissue>
    </source>
</reference>
<comment type="caution">
    <text evidence="1">The sequence shown here is derived from an EMBL/GenBank/DDBJ whole genome shotgun (WGS) entry which is preliminary data.</text>
</comment>
<name>A0A2I0LC26_PUNGR</name>
<dbReference type="EMBL" id="PGOL01000076">
    <property type="protein sequence ID" value="PKI77746.1"/>
    <property type="molecule type" value="Genomic_DNA"/>
</dbReference>
<evidence type="ECO:0000313" key="1">
    <source>
        <dbReference type="EMBL" id="PKI77746.1"/>
    </source>
</evidence>
<evidence type="ECO:0000313" key="2">
    <source>
        <dbReference type="Proteomes" id="UP000233551"/>
    </source>
</evidence>
<organism evidence="1 2">
    <name type="scientific">Punica granatum</name>
    <name type="common">Pomegranate</name>
    <dbReference type="NCBI Taxonomy" id="22663"/>
    <lineage>
        <taxon>Eukaryota</taxon>
        <taxon>Viridiplantae</taxon>
        <taxon>Streptophyta</taxon>
        <taxon>Embryophyta</taxon>
        <taxon>Tracheophyta</taxon>
        <taxon>Spermatophyta</taxon>
        <taxon>Magnoliopsida</taxon>
        <taxon>eudicotyledons</taxon>
        <taxon>Gunneridae</taxon>
        <taxon>Pentapetalae</taxon>
        <taxon>rosids</taxon>
        <taxon>malvids</taxon>
        <taxon>Myrtales</taxon>
        <taxon>Lythraceae</taxon>
        <taxon>Punica</taxon>
    </lineage>
</organism>
<dbReference type="AlphaFoldDB" id="A0A2I0LC26"/>